<proteinExistence type="predicted"/>
<reference evidence="1 2" key="1">
    <citation type="submission" date="2017-07" db="EMBL/GenBank/DDBJ databases">
        <title>Draft whole genome sequences of clinical Proprionibacteriaceae strains.</title>
        <authorList>
            <person name="Bernier A.-M."/>
            <person name="Bernard K."/>
            <person name="Domingo M.-C."/>
        </authorList>
    </citation>
    <scope>NUCLEOTIDE SEQUENCE [LARGE SCALE GENOMIC DNA]</scope>
    <source>
        <strain evidence="1 2">NML 030167</strain>
    </source>
</reference>
<sequence>MTPEKRDELITAILQAAVNWLPEDFDELWLVIESEDHVANTVLFFTSADGPARALSPDFPDELDEAVDDLIDTAGDDGEPFHRAVLSYRSSGGASADFDHEPLPGGVVEGSNARMEEFGQTHLGRSWADTPEYTG</sequence>
<dbReference type="SUPFAM" id="SSF160424">
    <property type="entry name" value="BH3703-like"/>
    <property type="match status" value="1"/>
</dbReference>
<dbReference type="RefSeq" id="WP_094405411.1">
    <property type="nucleotide sequence ID" value="NZ_NMVO01000012.1"/>
</dbReference>
<protein>
    <recommendedName>
        <fullName evidence="3">DUF600 family protein</fullName>
    </recommendedName>
</protein>
<dbReference type="Proteomes" id="UP000215896">
    <property type="component" value="Unassembled WGS sequence"/>
</dbReference>
<keyword evidence="2" id="KW-1185">Reference proteome</keyword>
<evidence type="ECO:0000313" key="2">
    <source>
        <dbReference type="Proteomes" id="UP000215896"/>
    </source>
</evidence>
<dbReference type="EMBL" id="NMVO01000012">
    <property type="protein sequence ID" value="OYO14729.1"/>
    <property type="molecule type" value="Genomic_DNA"/>
</dbReference>
<dbReference type="AlphaFoldDB" id="A0A255GFW1"/>
<organism evidence="1 2">
    <name type="scientific">Enemella evansiae</name>
    <dbReference type="NCBI Taxonomy" id="2016499"/>
    <lineage>
        <taxon>Bacteria</taxon>
        <taxon>Bacillati</taxon>
        <taxon>Actinomycetota</taxon>
        <taxon>Actinomycetes</taxon>
        <taxon>Propionibacteriales</taxon>
        <taxon>Propionibacteriaceae</taxon>
        <taxon>Enemella</taxon>
    </lineage>
</organism>
<evidence type="ECO:0000313" key="1">
    <source>
        <dbReference type="EMBL" id="OYO14729.1"/>
    </source>
</evidence>
<name>A0A255GFW1_9ACTN</name>
<dbReference type="InterPro" id="IPR036170">
    <property type="entry name" value="YezG-like_sf"/>
</dbReference>
<comment type="caution">
    <text evidence="1">The sequence shown here is derived from an EMBL/GenBank/DDBJ whole genome shotgun (WGS) entry which is preliminary data.</text>
</comment>
<evidence type="ECO:0008006" key="3">
    <source>
        <dbReference type="Google" id="ProtNLM"/>
    </source>
</evidence>
<accession>A0A255GFW1</accession>
<gene>
    <name evidence="1" type="ORF">CGZ94_09200</name>
</gene>